<dbReference type="InterPro" id="IPR003141">
    <property type="entry name" value="Pol/His_phosphatase_N"/>
</dbReference>
<dbReference type="CDD" id="cd07438">
    <property type="entry name" value="PHP_HisPPase_AMP"/>
    <property type="match status" value="1"/>
</dbReference>
<dbReference type="AlphaFoldDB" id="A0A4R3TEA1"/>
<dbReference type="Gene3D" id="3.20.20.140">
    <property type="entry name" value="Metal-dependent hydrolases"/>
    <property type="match status" value="1"/>
</dbReference>
<protein>
    <recommendedName>
        <fullName evidence="1">Polymerase/histidinol phosphatase N-terminal domain-containing protein</fullName>
    </recommendedName>
</protein>
<dbReference type="InterPro" id="IPR004013">
    <property type="entry name" value="PHP_dom"/>
</dbReference>
<gene>
    <name evidence="2" type="ORF">EDD61_10851</name>
</gene>
<sequence>MTTFDLHMHSLYSSDGQFTCQELIEKVKEAKLSLIALSDHNTAQGVDEMMQLGKQNAIRVIPAIECDTLFDGLEVHVLGYGLNHHTPYFEKLPQQIAQLKQGTMTKRIAKLNEYFDMELDAQALLQRFGTMNPFPAIVDYFLKDPRYANKPAFQPYQPGGERCEPACVNFYWDMCSAGNPCYVHVPYPSLQETVEHIHEAGGIAIIAHPFRNFFHQEERLEKALSQGIDGIEAYSNYHTREQNLYYEDYCQKHHVLMSCGSDFHGKMKPKIQLGEYGYEGNHAEIILQQFLHALAND</sequence>
<name>A0A4R3TEA1_9FIRM</name>
<dbReference type="Gene3D" id="1.10.150.650">
    <property type="match status" value="1"/>
</dbReference>
<dbReference type="SMART" id="SM00481">
    <property type="entry name" value="POLIIIAc"/>
    <property type="match status" value="1"/>
</dbReference>
<evidence type="ECO:0000313" key="3">
    <source>
        <dbReference type="Proteomes" id="UP000295773"/>
    </source>
</evidence>
<accession>A0A4R3TEA1</accession>
<dbReference type="RefSeq" id="WP_132224566.1">
    <property type="nucleotide sequence ID" value="NZ_JANKBG010000008.1"/>
</dbReference>
<evidence type="ECO:0000313" key="2">
    <source>
        <dbReference type="EMBL" id="TCU60192.1"/>
    </source>
</evidence>
<dbReference type="InterPro" id="IPR052018">
    <property type="entry name" value="PHP_domain"/>
</dbReference>
<dbReference type="SUPFAM" id="SSF89550">
    <property type="entry name" value="PHP domain-like"/>
    <property type="match status" value="1"/>
</dbReference>
<dbReference type="Pfam" id="PF02811">
    <property type="entry name" value="PHP"/>
    <property type="match status" value="1"/>
</dbReference>
<reference evidence="2 3" key="1">
    <citation type="submission" date="2019-03" db="EMBL/GenBank/DDBJ databases">
        <title>Genomic Encyclopedia of Type Strains, Phase IV (KMG-IV): sequencing the most valuable type-strain genomes for metagenomic binning, comparative biology and taxonomic classification.</title>
        <authorList>
            <person name="Goeker M."/>
        </authorList>
    </citation>
    <scope>NUCLEOTIDE SEQUENCE [LARGE SCALE GENOMIC DNA]</scope>
    <source>
        <strain evidence="2 3">DSM 29481</strain>
    </source>
</reference>
<evidence type="ECO:0000259" key="1">
    <source>
        <dbReference type="SMART" id="SM00481"/>
    </source>
</evidence>
<dbReference type="PANTHER" id="PTHR42924:SF3">
    <property type="entry name" value="POLYMERASE_HISTIDINOL PHOSPHATASE N-TERMINAL DOMAIN-CONTAINING PROTEIN"/>
    <property type="match status" value="1"/>
</dbReference>
<organism evidence="2 3">
    <name type="scientific">Longicatena caecimuris</name>
    <dbReference type="NCBI Taxonomy" id="1796635"/>
    <lineage>
        <taxon>Bacteria</taxon>
        <taxon>Bacillati</taxon>
        <taxon>Bacillota</taxon>
        <taxon>Erysipelotrichia</taxon>
        <taxon>Erysipelotrichales</taxon>
        <taxon>Erysipelotrichaceae</taxon>
        <taxon>Longicatena</taxon>
    </lineage>
</organism>
<proteinExistence type="predicted"/>
<dbReference type="Proteomes" id="UP000295773">
    <property type="component" value="Unassembled WGS sequence"/>
</dbReference>
<dbReference type="GO" id="GO:0035312">
    <property type="term" value="F:5'-3' DNA exonuclease activity"/>
    <property type="evidence" value="ECO:0007669"/>
    <property type="project" value="TreeGrafter"/>
</dbReference>
<dbReference type="EMBL" id="SMBP01000008">
    <property type="protein sequence ID" value="TCU60192.1"/>
    <property type="molecule type" value="Genomic_DNA"/>
</dbReference>
<feature type="domain" description="Polymerase/histidinol phosphatase N-terminal" evidence="1">
    <location>
        <begin position="4"/>
        <end position="70"/>
    </location>
</feature>
<comment type="caution">
    <text evidence="2">The sequence shown here is derived from an EMBL/GenBank/DDBJ whole genome shotgun (WGS) entry which is preliminary data.</text>
</comment>
<dbReference type="PANTHER" id="PTHR42924">
    <property type="entry name" value="EXONUCLEASE"/>
    <property type="match status" value="1"/>
</dbReference>
<keyword evidence="3" id="KW-1185">Reference proteome</keyword>
<dbReference type="InterPro" id="IPR016195">
    <property type="entry name" value="Pol/histidinol_Pase-like"/>
</dbReference>
<dbReference type="GO" id="GO:0004534">
    <property type="term" value="F:5'-3' RNA exonuclease activity"/>
    <property type="evidence" value="ECO:0007669"/>
    <property type="project" value="TreeGrafter"/>
</dbReference>